<name>A0A381N8Y5_9ZZZZ</name>
<dbReference type="EMBL" id="UINC01000156">
    <property type="protein sequence ID" value="SUZ50178.1"/>
    <property type="molecule type" value="Genomic_DNA"/>
</dbReference>
<dbReference type="PANTHER" id="PTHR44196">
    <property type="entry name" value="DEHYDROGENASE/REDUCTASE SDR FAMILY MEMBER 7B"/>
    <property type="match status" value="1"/>
</dbReference>
<sequence length="270" mass="29801">MIVNKKTFIITGASSGIGEQLSKNLAQKGAQVVCAARRKEELDRVCQAIESAGGSALAVQTDITALEQCRTLIQDTVAAHGRIDGLILNAGISMWARFEEITDIEFFHELMNTNYMGAVNCCHAALPYLKKTRGKIVSCSTAQALMGFPNHSGYVASKHALHGFLATLSMEFKGEITVLEAVLSWIRGTNLRSNAFGSDGRKPQEESSRKHTHESVSLEECVEEIIHAIEKDKSTVYIPKKLRLIPFLNVFFKQYLERKVNSAINDNEKG</sequence>
<feature type="compositionally biased region" description="Basic and acidic residues" evidence="3">
    <location>
        <begin position="199"/>
        <end position="215"/>
    </location>
</feature>
<dbReference type="GO" id="GO:0016491">
    <property type="term" value="F:oxidoreductase activity"/>
    <property type="evidence" value="ECO:0007669"/>
    <property type="project" value="UniProtKB-KW"/>
</dbReference>
<dbReference type="InterPro" id="IPR036291">
    <property type="entry name" value="NAD(P)-bd_dom_sf"/>
</dbReference>
<dbReference type="NCBIfam" id="NF004825">
    <property type="entry name" value="PRK06181.1"/>
    <property type="match status" value="1"/>
</dbReference>
<dbReference type="GO" id="GO:0016020">
    <property type="term" value="C:membrane"/>
    <property type="evidence" value="ECO:0007669"/>
    <property type="project" value="TreeGrafter"/>
</dbReference>
<evidence type="ECO:0000256" key="3">
    <source>
        <dbReference type="SAM" id="MobiDB-lite"/>
    </source>
</evidence>
<evidence type="ECO:0000256" key="2">
    <source>
        <dbReference type="ARBA" id="ARBA00023002"/>
    </source>
</evidence>
<feature type="region of interest" description="Disordered" evidence="3">
    <location>
        <begin position="196"/>
        <end position="215"/>
    </location>
</feature>
<dbReference type="PRINTS" id="PR00081">
    <property type="entry name" value="GDHRDH"/>
</dbReference>
<evidence type="ECO:0000256" key="1">
    <source>
        <dbReference type="ARBA" id="ARBA00006484"/>
    </source>
</evidence>
<evidence type="ECO:0000313" key="5">
    <source>
        <dbReference type="EMBL" id="SUZ50178.1"/>
    </source>
</evidence>
<dbReference type="SMART" id="SM00822">
    <property type="entry name" value="PKS_KR"/>
    <property type="match status" value="1"/>
</dbReference>
<keyword evidence="2" id="KW-0560">Oxidoreductase</keyword>
<dbReference type="AlphaFoldDB" id="A0A381N8Y5"/>
<protein>
    <recommendedName>
        <fullName evidence="4">Ketoreductase domain-containing protein</fullName>
    </recommendedName>
</protein>
<dbReference type="Pfam" id="PF00106">
    <property type="entry name" value="adh_short"/>
    <property type="match status" value="1"/>
</dbReference>
<organism evidence="5">
    <name type="scientific">marine metagenome</name>
    <dbReference type="NCBI Taxonomy" id="408172"/>
    <lineage>
        <taxon>unclassified sequences</taxon>
        <taxon>metagenomes</taxon>
        <taxon>ecological metagenomes</taxon>
    </lineage>
</organism>
<comment type="similarity">
    <text evidence="1">Belongs to the short-chain dehydrogenases/reductases (SDR) family.</text>
</comment>
<evidence type="ECO:0000259" key="4">
    <source>
        <dbReference type="SMART" id="SM00822"/>
    </source>
</evidence>
<dbReference type="SUPFAM" id="SSF51735">
    <property type="entry name" value="NAD(P)-binding Rossmann-fold domains"/>
    <property type="match status" value="1"/>
</dbReference>
<dbReference type="PANTHER" id="PTHR44196:SF1">
    <property type="entry name" value="DEHYDROGENASE_REDUCTASE SDR FAMILY MEMBER 7B"/>
    <property type="match status" value="1"/>
</dbReference>
<feature type="domain" description="Ketoreductase" evidence="4">
    <location>
        <begin position="6"/>
        <end position="188"/>
    </location>
</feature>
<dbReference type="PRINTS" id="PR00080">
    <property type="entry name" value="SDRFAMILY"/>
</dbReference>
<accession>A0A381N8Y5</accession>
<reference evidence="5" key="1">
    <citation type="submission" date="2018-05" db="EMBL/GenBank/DDBJ databases">
        <authorList>
            <person name="Lanie J.A."/>
            <person name="Ng W.-L."/>
            <person name="Kazmierczak K.M."/>
            <person name="Andrzejewski T.M."/>
            <person name="Davidsen T.M."/>
            <person name="Wayne K.J."/>
            <person name="Tettelin H."/>
            <person name="Glass J.I."/>
            <person name="Rusch D."/>
            <person name="Podicherti R."/>
            <person name="Tsui H.-C.T."/>
            <person name="Winkler M.E."/>
        </authorList>
    </citation>
    <scope>NUCLEOTIDE SEQUENCE</scope>
</reference>
<gene>
    <name evidence="5" type="ORF">METZ01_LOCUS3032</name>
</gene>
<dbReference type="InterPro" id="IPR057326">
    <property type="entry name" value="KR_dom"/>
</dbReference>
<proteinExistence type="inferred from homology"/>
<dbReference type="InterPro" id="IPR002347">
    <property type="entry name" value="SDR_fam"/>
</dbReference>
<dbReference type="Gene3D" id="3.40.50.720">
    <property type="entry name" value="NAD(P)-binding Rossmann-like Domain"/>
    <property type="match status" value="1"/>
</dbReference>